<dbReference type="AlphaFoldDB" id="A0AAC9L9I6"/>
<feature type="transmembrane region" description="Helical" evidence="1">
    <location>
        <begin position="20"/>
        <end position="39"/>
    </location>
</feature>
<keyword evidence="3" id="KW-1185">Reference proteome</keyword>
<dbReference type="EMBL" id="CP016076">
    <property type="protein sequence ID" value="APU12834.1"/>
    <property type="molecule type" value="Genomic_DNA"/>
</dbReference>
<dbReference type="KEGG" id="acad:UA74_03770"/>
<dbReference type="RefSeq" id="WP_157433976.1">
    <property type="nucleotide sequence ID" value="NZ_CP016076.1"/>
</dbReference>
<dbReference type="Proteomes" id="UP000185511">
    <property type="component" value="Chromosome"/>
</dbReference>
<sequence>MSPALPGDPEYLRGPRILRVIAGCECGAGLVTLLIGWWLGSTLTAIIGGGLAVSSIAIVFLSTQLRRPHDAYLAEHPDPDPPVLRAATGNEEIADWSALGAAGQERLLPLAAEALDGVGLEPALRPDATVVDTRLGTVGLGALVADVRHRPPADWPESARRWARRVEAARTPPSVD</sequence>
<organism evidence="2 3">
    <name type="scientific">Actinoalloteichus fjordicus</name>
    <dbReference type="NCBI Taxonomy" id="1612552"/>
    <lineage>
        <taxon>Bacteria</taxon>
        <taxon>Bacillati</taxon>
        <taxon>Actinomycetota</taxon>
        <taxon>Actinomycetes</taxon>
        <taxon>Pseudonocardiales</taxon>
        <taxon>Pseudonocardiaceae</taxon>
        <taxon>Actinoalloteichus</taxon>
    </lineage>
</organism>
<name>A0AAC9L9I6_9PSEU</name>
<proteinExistence type="predicted"/>
<keyword evidence="1" id="KW-0812">Transmembrane</keyword>
<feature type="transmembrane region" description="Helical" evidence="1">
    <location>
        <begin position="45"/>
        <end position="63"/>
    </location>
</feature>
<keyword evidence="1" id="KW-0472">Membrane</keyword>
<evidence type="ECO:0000313" key="2">
    <source>
        <dbReference type="EMBL" id="APU12834.1"/>
    </source>
</evidence>
<accession>A0AAC9L9I6</accession>
<evidence type="ECO:0000313" key="3">
    <source>
        <dbReference type="Proteomes" id="UP000185511"/>
    </source>
</evidence>
<keyword evidence="1" id="KW-1133">Transmembrane helix</keyword>
<gene>
    <name evidence="2" type="ORF">UA74_03770</name>
</gene>
<reference evidence="3" key="1">
    <citation type="submission" date="2016-06" db="EMBL/GenBank/DDBJ databases">
        <title>Complete genome sequence of Actinoalloteichus fjordicus DSM 46855 (=ADI127-17), type strain of the new species Actinoalloteichus fjordicus.</title>
        <authorList>
            <person name="Ruckert C."/>
            <person name="Nouioui I."/>
            <person name="Willmese J."/>
            <person name="van Wezel G."/>
            <person name="Klenk H.-P."/>
            <person name="Kalinowski J."/>
            <person name="Zotchev S.B."/>
        </authorList>
    </citation>
    <scope>NUCLEOTIDE SEQUENCE [LARGE SCALE GENOMIC DNA]</scope>
    <source>
        <strain evidence="3">ADI127-7</strain>
    </source>
</reference>
<protein>
    <submittedName>
        <fullName evidence="2">Uncharacterized protein</fullName>
    </submittedName>
</protein>
<evidence type="ECO:0000256" key="1">
    <source>
        <dbReference type="SAM" id="Phobius"/>
    </source>
</evidence>